<reference evidence="2" key="1">
    <citation type="journal article" date="2021" name="PeerJ">
        <title>Extensive microbial diversity within the chicken gut microbiome revealed by metagenomics and culture.</title>
        <authorList>
            <person name="Gilroy R."/>
            <person name="Ravi A."/>
            <person name="Getino M."/>
            <person name="Pursley I."/>
            <person name="Horton D.L."/>
            <person name="Alikhan N.F."/>
            <person name="Baker D."/>
            <person name="Gharbi K."/>
            <person name="Hall N."/>
            <person name="Watson M."/>
            <person name="Adriaenssens E.M."/>
            <person name="Foster-Nyarko E."/>
            <person name="Jarju S."/>
            <person name="Secka A."/>
            <person name="Antonio M."/>
            <person name="Oren A."/>
            <person name="Chaudhuri R.R."/>
            <person name="La Ragione R."/>
            <person name="Hildebrand F."/>
            <person name="Pallen M.J."/>
        </authorList>
    </citation>
    <scope>NUCLEOTIDE SEQUENCE</scope>
    <source>
        <strain evidence="2">CHK33-5263</strain>
    </source>
</reference>
<gene>
    <name evidence="2" type="ORF">H9812_06965</name>
</gene>
<feature type="transmembrane region" description="Helical" evidence="1">
    <location>
        <begin position="166"/>
        <end position="185"/>
    </location>
</feature>
<name>A0A9D2IWC5_9FIRM</name>
<dbReference type="EMBL" id="DXBS01000129">
    <property type="protein sequence ID" value="HIZ25185.1"/>
    <property type="molecule type" value="Genomic_DNA"/>
</dbReference>
<keyword evidence="1" id="KW-1133">Transmembrane helix</keyword>
<sequence>MNKKLAALLQQYNLTVFENMAYGVIQGYEISVRVPNTMEQFCYIHASFYATEDKKNAIAAELAKSKPRLGAALTAYGLKVAYPVFIMSSLIKNLPVIFQRLTDLLKQYEAPGAEFCPYCGQPLDPANKKRCSIDGFSVTLNADCVGSINKQIDEENRAFANAPNNYIQGICGALIGGVVGAGLVIGLYFLGYVASVAALIAVMLGAFLYRKFGGKPNTVMIVIVSVVSLIFILLGFVAANLIEDASILMTNDLGELLENMVWQLQNNPEGYARAFYTNLAMLLVFTAVGIGVMIFSLAKQIKRPKNIS</sequence>
<protein>
    <submittedName>
        <fullName evidence="2">Zinc ribbon domain-containing protein</fullName>
    </submittedName>
</protein>
<accession>A0A9D2IWC5</accession>
<evidence type="ECO:0000313" key="2">
    <source>
        <dbReference type="EMBL" id="HIZ25185.1"/>
    </source>
</evidence>
<keyword evidence="1" id="KW-0472">Membrane</keyword>
<organism evidence="2 3">
    <name type="scientific">Candidatus Gallimonas intestinigallinarum</name>
    <dbReference type="NCBI Taxonomy" id="2838604"/>
    <lineage>
        <taxon>Bacteria</taxon>
        <taxon>Bacillati</taxon>
        <taxon>Bacillota</taxon>
        <taxon>Clostridia</taxon>
        <taxon>Candidatus Gallimonas</taxon>
    </lineage>
</organism>
<feature type="transmembrane region" description="Helical" evidence="1">
    <location>
        <begin position="275"/>
        <end position="298"/>
    </location>
</feature>
<feature type="transmembrane region" description="Helical" evidence="1">
    <location>
        <begin position="221"/>
        <end position="242"/>
    </location>
</feature>
<dbReference type="Proteomes" id="UP000824044">
    <property type="component" value="Unassembled WGS sequence"/>
</dbReference>
<feature type="transmembrane region" description="Helical" evidence="1">
    <location>
        <begin position="191"/>
        <end position="209"/>
    </location>
</feature>
<dbReference type="AlphaFoldDB" id="A0A9D2IWC5"/>
<evidence type="ECO:0000256" key="1">
    <source>
        <dbReference type="SAM" id="Phobius"/>
    </source>
</evidence>
<reference evidence="2" key="2">
    <citation type="submission" date="2021-04" db="EMBL/GenBank/DDBJ databases">
        <authorList>
            <person name="Gilroy R."/>
        </authorList>
    </citation>
    <scope>NUCLEOTIDE SEQUENCE</scope>
    <source>
        <strain evidence="2">CHK33-5263</strain>
    </source>
</reference>
<evidence type="ECO:0000313" key="3">
    <source>
        <dbReference type="Proteomes" id="UP000824044"/>
    </source>
</evidence>
<keyword evidence="1" id="KW-0812">Transmembrane</keyword>
<comment type="caution">
    <text evidence="2">The sequence shown here is derived from an EMBL/GenBank/DDBJ whole genome shotgun (WGS) entry which is preliminary data.</text>
</comment>
<proteinExistence type="predicted"/>